<dbReference type="InterPro" id="IPR000522">
    <property type="entry name" value="ABC_transptr_permease_BtuC"/>
</dbReference>
<dbReference type="PATRIC" id="fig|1298851.3.peg.132"/>
<evidence type="ECO:0000256" key="4">
    <source>
        <dbReference type="ARBA" id="ARBA00022475"/>
    </source>
</evidence>
<evidence type="ECO:0000256" key="1">
    <source>
        <dbReference type="ARBA" id="ARBA00004651"/>
    </source>
</evidence>
<feature type="transmembrane region" description="Helical" evidence="8">
    <location>
        <begin position="297"/>
        <end position="316"/>
    </location>
</feature>
<feature type="transmembrane region" description="Helical" evidence="8">
    <location>
        <begin position="229"/>
        <end position="256"/>
    </location>
</feature>
<keyword evidence="3" id="KW-0813">Transport</keyword>
<accession>A0A0S3QRG5</accession>
<evidence type="ECO:0000256" key="2">
    <source>
        <dbReference type="ARBA" id="ARBA00007935"/>
    </source>
</evidence>
<proteinExistence type="inferred from homology"/>
<feature type="transmembrane region" description="Helical" evidence="8">
    <location>
        <begin position="12"/>
        <end position="33"/>
    </location>
</feature>
<dbReference type="AlphaFoldDB" id="A0A0S3QRG5"/>
<dbReference type="Proteomes" id="UP000063234">
    <property type="component" value="Chromosome"/>
</dbReference>
<dbReference type="Gene3D" id="1.10.3470.10">
    <property type="entry name" value="ABC transporter involved in vitamin B12 uptake, BtuC"/>
    <property type="match status" value="1"/>
</dbReference>
<reference evidence="10" key="1">
    <citation type="journal article" date="2018" name="Science">
        <title>A primordial and reversible TCA cycle in a facultatively chemolithoautotrophic thermophile.</title>
        <authorList>
            <person name="Nunoura T."/>
            <person name="Chikaraishi Y."/>
            <person name="Izaki R."/>
            <person name="Suwa T."/>
            <person name="Sato T."/>
            <person name="Harada T."/>
            <person name="Mori K."/>
            <person name="Kato Y."/>
            <person name="Miyazaki M."/>
            <person name="Shimamura S."/>
            <person name="Yanagawa K."/>
            <person name="Shuto A."/>
            <person name="Ohkouchi N."/>
            <person name="Fujita N."/>
            <person name="Takaki Y."/>
            <person name="Atomi H."/>
            <person name="Takai K."/>
        </authorList>
    </citation>
    <scope>NUCLEOTIDE SEQUENCE [LARGE SCALE GENOMIC DNA]</scope>
    <source>
        <strain evidence="10">DSM 17441 / JCM 13301 / NBRC 103674 / ABI70S6</strain>
    </source>
</reference>
<dbReference type="GO" id="GO:0022857">
    <property type="term" value="F:transmembrane transporter activity"/>
    <property type="evidence" value="ECO:0007669"/>
    <property type="project" value="InterPro"/>
</dbReference>
<dbReference type="Pfam" id="PF01032">
    <property type="entry name" value="FecCD"/>
    <property type="match status" value="1"/>
</dbReference>
<feature type="transmembrane region" description="Helical" evidence="8">
    <location>
        <begin position="53"/>
        <end position="71"/>
    </location>
</feature>
<feature type="transmembrane region" description="Helical" evidence="8">
    <location>
        <begin position="138"/>
        <end position="158"/>
    </location>
</feature>
<feature type="transmembrane region" description="Helical" evidence="8">
    <location>
        <begin position="107"/>
        <end position="126"/>
    </location>
</feature>
<keyword evidence="5 8" id="KW-0812">Transmembrane</keyword>
<dbReference type="SUPFAM" id="SSF81345">
    <property type="entry name" value="ABC transporter involved in vitamin B12 uptake, BtuC"/>
    <property type="match status" value="1"/>
</dbReference>
<evidence type="ECO:0000256" key="8">
    <source>
        <dbReference type="SAM" id="Phobius"/>
    </source>
</evidence>
<feature type="transmembrane region" description="Helical" evidence="8">
    <location>
        <begin position="164"/>
        <end position="180"/>
    </location>
</feature>
<keyword evidence="7 8" id="KW-0472">Membrane</keyword>
<evidence type="ECO:0000313" key="10">
    <source>
        <dbReference type="Proteomes" id="UP000063234"/>
    </source>
</evidence>
<keyword evidence="4" id="KW-1003">Cell membrane</keyword>
<evidence type="ECO:0000256" key="6">
    <source>
        <dbReference type="ARBA" id="ARBA00022989"/>
    </source>
</evidence>
<dbReference type="KEGG" id="ttk:TST_0129"/>
<feature type="transmembrane region" description="Helical" evidence="8">
    <location>
        <begin position="187"/>
        <end position="209"/>
    </location>
</feature>
<dbReference type="GO" id="GO:0033214">
    <property type="term" value="P:siderophore-iron import into cell"/>
    <property type="evidence" value="ECO:0007669"/>
    <property type="project" value="TreeGrafter"/>
</dbReference>
<dbReference type="CDD" id="cd06550">
    <property type="entry name" value="TM_ABC_iron-siderophores_like"/>
    <property type="match status" value="1"/>
</dbReference>
<evidence type="ECO:0000313" key="9">
    <source>
        <dbReference type="EMBL" id="BAT70939.1"/>
    </source>
</evidence>
<dbReference type="STRING" id="1298851.TST_0129"/>
<comment type="subcellular location">
    <subcellularLocation>
        <location evidence="1">Cell membrane</location>
        <topology evidence="1">Multi-pass membrane protein</topology>
    </subcellularLocation>
</comment>
<keyword evidence="6 8" id="KW-1133">Transmembrane helix</keyword>
<evidence type="ECO:0000256" key="3">
    <source>
        <dbReference type="ARBA" id="ARBA00022448"/>
    </source>
</evidence>
<protein>
    <submittedName>
        <fullName evidence="9">Iron complex transport system permease</fullName>
    </submittedName>
</protein>
<sequence>MGGKESRGLRWLLWIVILVVVFLFSLIAGSVWINPFHINPESVDILINLRLPRAFMAFLVGGMLALSGTLYQQLLRNPLADGFTTGAASCCALGAVLAISLGLPALAVGLFALVFGMVGFWLVYLLSMRGSYVEPVTMILAGIVLNIVASSFISFMKFLNEESVLSVVFWLMGSLEFVGWGKVLIELAIFVLSLLVVLRYSYALDVMALDDVSAFSTGVNVNFLRKYLFFWATLLVAFSVAFTGVIAFVGLIVPHAVRALVGARSRNVLVFSALGGGTLLMVADAVSRSLLVGGGEMPVGVITSLTGGGFFLYLLFRRKKEVWYV</sequence>
<evidence type="ECO:0000256" key="7">
    <source>
        <dbReference type="ARBA" id="ARBA00023136"/>
    </source>
</evidence>
<dbReference type="PANTHER" id="PTHR30472">
    <property type="entry name" value="FERRIC ENTEROBACTIN TRANSPORT SYSTEM PERMEASE PROTEIN"/>
    <property type="match status" value="1"/>
</dbReference>
<comment type="similarity">
    <text evidence="2">Belongs to the binding-protein-dependent transport system permease family. FecCD subfamily.</text>
</comment>
<organism evidence="9 10">
    <name type="scientific">Thermosulfidibacter takaii (strain DSM 17441 / JCM 13301 / NBRC 103674 / ABI70S6)</name>
    <dbReference type="NCBI Taxonomy" id="1298851"/>
    <lineage>
        <taxon>Bacteria</taxon>
        <taxon>Pseudomonadati</taxon>
        <taxon>Thermosulfidibacterota</taxon>
        <taxon>Thermosulfidibacteria</taxon>
        <taxon>Thermosulfidibacterales</taxon>
        <taxon>Thermosulfidibacteraceae</taxon>
    </lineage>
</organism>
<name>A0A0S3QRG5_THET7</name>
<dbReference type="EMBL" id="AP013035">
    <property type="protein sequence ID" value="BAT70939.1"/>
    <property type="molecule type" value="Genomic_DNA"/>
</dbReference>
<dbReference type="PANTHER" id="PTHR30472:SF25">
    <property type="entry name" value="ABC TRANSPORTER PERMEASE PROTEIN MJ0876-RELATED"/>
    <property type="match status" value="1"/>
</dbReference>
<dbReference type="InterPro" id="IPR037294">
    <property type="entry name" value="ABC_BtuC-like"/>
</dbReference>
<keyword evidence="10" id="KW-1185">Reference proteome</keyword>
<feature type="transmembrane region" description="Helical" evidence="8">
    <location>
        <begin position="268"/>
        <end position="291"/>
    </location>
</feature>
<feature type="transmembrane region" description="Helical" evidence="8">
    <location>
        <begin position="83"/>
        <end position="101"/>
    </location>
</feature>
<dbReference type="GO" id="GO:0005886">
    <property type="term" value="C:plasma membrane"/>
    <property type="evidence" value="ECO:0007669"/>
    <property type="project" value="UniProtKB-SubCell"/>
</dbReference>
<evidence type="ECO:0000256" key="5">
    <source>
        <dbReference type="ARBA" id="ARBA00022692"/>
    </source>
</evidence>
<gene>
    <name evidence="9" type="ORF">TST_0129</name>
</gene>